<evidence type="ECO:0000256" key="2">
    <source>
        <dbReference type="PIRSR" id="PIRSR639383-1"/>
    </source>
</evidence>
<name>A0A4Y7REE2_9FIRM</name>
<dbReference type="Proteomes" id="UP000298324">
    <property type="component" value="Unassembled WGS sequence"/>
</dbReference>
<dbReference type="PANTHER" id="PTHR42997:SF1">
    <property type="entry name" value="AP-4-A PHOSPHORYLASE"/>
    <property type="match status" value="1"/>
</dbReference>
<feature type="active site" description="Tele-AMP-histidine intermediate" evidence="2">
    <location>
        <position position="118"/>
    </location>
</feature>
<keyword evidence="6" id="KW-0548">Nucleotidyltransferase</keyword>
<dbReference type="PROSITE" id="PS51084">
    <property type="entry name" value="HIT_2"/>
    <property type="match status" value="1"/>
</dbReference>
<evidence type="ECO:0000259" key="5">
    <source>
        <dbReference type="PROSITE" id="PS51084"/>
    </source>
</evidence>
<evidence type="ECO:0000256" key="1">
    <source>
        <dbReference type="ARBA" id="ARBA00022741"/>
    </source>
</evidence>
<dbReference type="InterPro" id="IPR036265">
    <property type="entry name" value="HIT-like_sf"/>
</dbReference>
<feature type="binding site" evidence="3">
    <location>
        <position position="49"/>
    </location>
    <ligand>
        <name>substrate</name>
    </ligand>
</feature>
<protein>
    <submittedName>
        <fullName evidence="6">AP-4-A phosphorylase</fullName>
        <ecNumber evidence="6">2.7.7.53</ecNumber>
    </submittedName>
</protein>
<evidence type="ECO:0000256" key="3">
    <source>
        <dbReference type="PIRSR" id="PIRSR639383-2"/>
    </source>
</evidence>
<organism evidence="6 7">
    <name type="scientific">Pelotomaculum schinkii</name>
    <dbReference type="NCBI Taxonomy" id="78350"/>
    <lineage>
        <taxon>Bacteria</taxon>
        <taxon>Bacillati</taxon>
        <taxon>Bacillota</taxon>
        <taxon>Clostridia</taxon>
        <taxon>Eubacteriales</taxon>
        <taxon>Desulfotomaculaceae</taxon>
        <taxon>Pelotomaculum</taxon>
    </lineage>
</organism>
<feature type="short sequence motif" description="Histidine triad motif" evidence="4">
    <location>
        <begin position="116"/>
        <end position="120"/>
    </location>
</feature>
<keyword evidence="7" id="KW-1185">Reference proteome</keyword>
<evidence type="ECO:0000313" key="7">
    <source>
        <dbReference type="Proteomes" id="UP000298324"/>
    </source>
</evidence>
<dbReference type="GO" id="GO:0000166">
    <property type="term" value="F:nucleotide binding"/>
    <property type="evidence" value="ECO:0007669"/>
    <property type="project" value="UniProtKB-KW"/>
</dbReference>
<keyword evidence="1" id="KW-0547">Nucleotide-binding</keyword>
<proteinExistence type="predicted"/>
<dbReference type="CDD" id="cd01275">
    <property type="entry name" value="FHIT"/>
    <property type="match status" value="1"/>
</dbReference>
<dbReference type="Pfam" id="PF01230">
    <property type="entry name" value="HIT"/>
    <property type="match status" value="1"/>
</dbReference>
<comment type="caution">
    <text evidence="6">The sequence shown here is derived from an EMBL/GenBank/DDBJ whole genome shotgun (WGS) entry which is preliminary data.</text>
</comment>
<evidence type="ECO:0000256" key="4">
    <source>
        <dbReference type="PROSITE-ProRule" id="PRU00464"/>
    </source>
</evidence>
<feature type="binding site" evidence="3">
    <location>
        <begin position="110"/>
        <end position="113"/>
    </location>
    <ligand>
        <name>substrate</name>
    </ligand>
</feature>
<dbReference type="GO" id="GO:0003877">
    <property type="term" value="F:ATP:ADP adenylyltransferase activity"/>
    <property type="evidence" value="ECO:0007669"/>
    <property type="project" value="UniProtKB-EC"/>
</dbReference>
<dbReference type="EC" id="2.7.7.53" evidence="6"/>
<dbReference type="Gene3D" id="3.30.428.10">
    <property type="entry name" value="HIT-like"/>
    <property type="match status" value="1"/>
</dbReference>
<dbReference type="AlphaFoldDB" id="A0A4Y7REE2"/>
<dbReference type="InterPro" id="IPR052908">
    <property type="entry name" value="AP-4-A_phosphorylase"/>
</dbReference>
<feature type="binding site" evidence="3">
    <location>
        <position position="120"/>
    </location>
    <ligand>
        <name>substrate</name>
    </ligand>
</feature>
<dbReference type="RefSeq" id="WP_190239273.1">
    <property type="nucleotide sequence ID" value="NZ_QFGA01000001.1"/>
</dbReference>
<feature type="domain" description="HIT" evidence="5">
    <location>
        <begin position="22"/>
        <end position="131"/>
    </location>
</feature>
<dbReference type="SUPFAM" id="SSF54197">
    <property type="entry name" value="HIT-like"/>
    <property type="match status" value="1"/>
</dbReference>
<accession>A0A4Y7REE2</accession>
<gene>
    <name evidence="6" type="ORF">Psch_00905</name>
</gene>
<dbReference type="PANTHER" id="PTHR42997">
    <property type="entry name" value="HIT FAMILY HYDROLASE"/>
    <property type="match status" value="1"/>
</dbReference>
<dbReference type="InterPro" id="IPR011146">
    <property type="entry name" value="HIT-like"/>
</dbReference>
<sequence length="160" mass="17727">MDCIWAPWRSVYVGGSHGEGCVFCQKLQSDEDEANLVLLRGDKTIVLMNLYPYNNGHLLIMPKRHVADIEDLTGEEAAELVLMTQKMVKVLRVFNPEGFNVGANIGKAAGAGVPGHFHIHVVPRWGGDTNFMPVIGNVRVISESLEVTFKKLKESLKILQ</sequence>
<keyword evidence="6" id="KW-0808">Transferase</keyword>
<reference evidence="6 7" key="1">
    <citation type="journal article" date="2018" name="Environ. Microbiol.">
        <title>Novel energy conservation strategies and behaviour of Pelotomaculum schinkii driving syntrophic propionate catabolism.</title>
        <authorList>
            <person name="Hidalgo-Ahumada C.A.P."/>
            <person name="Nobu M.K."/>
            <person name="Narihiro T."/>
            <person name="Tamaki H."/>
            <person name="Liu W.T."/>
            <person name="Kamagata Y."/>
            <person name="Stams A.J.M."/>
            <person name="Imachi H."/>
            <person name="Sousa D.Z."/>
        </authorList>
    </citation>
    <scope>NUCLEOTIDE SEQUENCE [LARGE SCALE GENOMIC DNA]</scope>
    <source>
        <strain evidence="6 7">HH</strain>
    </source>
</reference>
<evidence type="ECO:0000313" key="6">
    <source>
        <dbReference type="EMBL" id="TEB07354.1"/>
    </source>
</evidence>
<dbReference type="EMBL" id="QFGA01000001">
    <property type="protein sequence ID" value="TEB07354.1"/>
    <property type="molecule type" value="Genomic_DNA"/>
</dbReference>
<dbReference type="InterPro" id="IPR039383">
    <property type="entry name" value="FHIT"/>
</dbReference>